<dbReference type="EMBL" id="BAAAQB010000013">
    <property type="protein sequence ID" value="GAA2130628.1"/>
    <property type="molecule type" value="Genomic_DNA"/>
</dbReference>
<dbReference type="Proteomes" id="UP001500102">
    <property type="component" value="Unassembled WGS sequence"/>
</dbReference>
<evidence type="ECO:0000313" key="2">
    <source>
        <dbReference type="Proteomes" id="UP001500102"/>
    </source>
</evidence>
<comment type="caution">
    <text evidence="1">The sequence shown here is derived from an EMBL/GenBank/DDBJ whole genome shotgun (WGS) entry which is preliminary data.</text>
</comment>
<name>A0ABN2YQ42_9MICC</name>
<proteinExistence type="predicted"/>
<accession>A0ABN2YQ42</accession>
<reference evidence="1 2" key="1">
    <citation type="journal article" date="2019" name="Int. J. Syst. Evol. Microbiol.">
        <title>The Global Catalogue of Microorganisms (GCM) 10K type strain sequencing project: providing services to taxonomists for standard genome sequencing and annotation.</title>
        <authorList>
            <consortium name="The Broad Institute Genomics Platform"/>
            <consortium name="The Broad Institute Genome Sequencing Center for Infectious Disease"/>
            <person name="Wu L."/>
            <person name="Ma J."/>
        </authorList>
    </citation>
    <scope>NUCLEOTIDE SEQUENCE [LARGE SCALE GENOMIC DNA]</scope>
    <source>
        <strain evidence="1 2">JCM 15921</strain>
    </source>
</reference>
<organism evidence="1 2">
    <name type="scientific">Arthrobacter humicola</name>
    <dbReference type="NCBI Taxonomy" id="409291"/>
    <lineage>
        <taxon>Bacteria</taxon>
        <taxon>Bacillati</taxon>
        <taxon>Actinomycetota</taxon>
        <taxon>Actinomycetes</taxon>
        <taxon>Micrococcales</taxon>
        <taxon>Micrococcaceae</taxon>
        <taxon>Arthrobacter</taxon>
    </lineage>
</organism>
<gene>
    <name evidence="1" type="ORF">GCM10009825_11730</name>
</gene>
<keyword evidence="2" id="KW-1185">Reference proteome</keyword>
<dbReference type="RefSeq" id="WP_344363187.1">
    <property type="nucleotide sequence ID" value="NZ_BAAAQB010000013.1"/>
</dbReference>
<sequence>MITVATGPNYHVTADEPQLIAERVDAAEKFARERALREGKHGILVTRHGPTSFTVNLSPDVPYGITQERDLA</sequence>
<evidence type="ECO:0000313" key="1">
    <source>
        <dbReference type="EMBL" id="GAA2130628.1"/>
    </source>
</evidence>
<protein>
    <submittedName>
        <fullName evidence="1">Uncharacterized protein</fullName>
    </submittedName>
</protein>